<dbReference type="PROSITE" id="PS00092">
    <property type="entry name" value="N6_MTASE"/>
    <property type="match status" value="1"/>
</dbReference>
<dbReference type="GO" id="GO:0032259">
    <property type="term" value="P:methylation"/>
    <property type="evidence" value="ECO:0007669"/>
    <property type="project" value="UniProtKB-KW"/>
</dbReference>
<dbReference type="RefSeq" id="WP_311400508.1">
    <property type="nucleotide sequence ID" value="NZ_JAVRBG010000002.1"/>
</dbReference>
<comment type="caution">
    <text evidence="8">The sequence shown here is derived from an EMBL/GenBank/DDBJ whole genome shotgun (WGS) entry which is preliminary data.</text>
</comment>
<accession>A0ABU2KFN7</accession>
<keyword evidence="6" id="KW-0175">Coiled coil</keyword>
<dbReference type="GO" id="GO:0009007">
    <property type="term" value="F:site-specific DNA-methyltransferase (adenine-specific) activity"/>
    <property type="evidence" value="ECO:0007669"/>
    <property type="project" value="UniProtKB-EC"/>
</dbReference>
<dbReference type="Gene3D" id="3.40.50.150">
    <property type="entry name" value="Vaccinia Virus protein VP39"/>
    <property type="match status" value="1"/>
</dbReference>
<evidence type="ECO:0000256" key="2">
    <source>
        <dbReference type="ARBA" id="ARBA00022603"/>
    </source>
</evidence>
<evidence type="ECO:0000256" key="1">
    <source>
        <dbReference type="ARBA" id="ARBA00011900"/>
    </source>
</evidence>
<proteinExistence type="predicted"/>
<keyword evidence="4" id="KW-0949">S-adenosyl-L-methionine</keyword>
<dbReference type="Proteomes" id="UP001182991">
    <property type="component" value="Unassembled WGS sequence"/>
</dbReference>
<dbReference type="EC" id="2.1.1.72" evidence="1"/>
<keyword evidence="3 8" id="KW-0808">Transferase</keyword>
<protein>
    <recommendedName>
        <fullName evidence="1">site-specific DNA-methyltransferase (adenine-specific)</fullName>
        <ecNumber evidence="1">2.1.1.72</ecNumber>
    </recommendedName>
</protein>
<keyword evidence="9" id="KW-1185">Reference proteome</keyword>
<reference evidence="9" key="1">
    <citation type="submission" date="2023-07" db="EMBL/GenBank/DDBJ databases">
        <title>Isolating and identifying novel microbial strains from the Mariana Trench.</title>
        <authorList>
            <person name="Fu H."/>
        </authorList>
    </citation>
    <scope>NUCLEOTIDE SEQUENCE [LARGE SCALE GENOMIC DNA]</scope>
    <source>
        <strain evidence="9">T-y2</strain>
    </source>
</reference>
<evidence type="ECO:0000256" key="6">
    <source>
        <dbReference type="SAM" id="Coils"/>
    </source>
</evidence>
<name>A0ABU2KFN7_9FLAO</name>
<comment type="catalytic activity">
    <reaction evidence="5">
        <text>a 2'-deoxyadenosine in DNA + S-adenosyl-L-methionine = an N(6)-methyl-2'-deoxyadenosine in DNA + S-adenosyl-L-homocysteine + H(+)</text>
        <dbReference type="Rhea" id="RHEA:15197"/>
        <dbReference type="Rhea" id="RHEA-COMP:12418"/>
        <dbReference type="Rhea" id="RHEA-COMP:12419"/>
        <dbReference type="ChEBI" id="CHEBI:15378"/>
        <dbReference type="ChEBI" id="CHEBI:57856"/>
        <dbReference type="ChEBI" id="CHEBI:59789"/>
        <dbReference type="ChEBI" id="CHEBI:90615"/>
        <dbReference type="ChEBI" id="CHEBI:90616"/>
        <dbReference type="EC" id="2.1.1.72"/>
    </reaction>
</comment>
<dbReference type="InterPro" id="IPR047939">
    <property type="entry name" value="BREX_1_PglX"/>
</dbReference>
<dbReference type="NCBIfam" id="NF033452">
    <property type="entry name" value="BREX_1_MTaseX"/>
    <property type="match status" value="1"/>
</dbReference>
<dbReference type="SUPFAM" id="SSF53335">
    <property type="entry name" value="S-adenosyl-L-methionine-dependent methyltransferases"/>
    <property type="match status" value="1"/>
</dbReference>
<keyword evidence="2 8" id="KW-0489">Methyltransferase</keyword>
<dbReference type="PANTHER" id="PTHR33841:SF1">
    <property type="entry name" value="DNA METHYLTRANSFERASE A"/>
    <property type="match status" value="1"/>
</dbReference>
<gene>
    <name evidence="8" type="primary">pglX</name>
    <name evidence="8" type="ORF">RLT85_02680</name>
</gene>
<dbReference type="InterPro" id="IPR050953">
    <property type="entry name" value="N4_N6_ade-DNA_methylase"/>
</dbReference>
<sequence>MNTNQLKRFAQEARIKLIDQIGAKLEKVLTSDSVALREKAGHLKKLQEAINKTSKTAVIDTVAYTWFNRFVALRFMDVNGYEPLGISIVSPIKDGTLPAILQEAKQGNIPEELPVQQQRIYDVLDGRIPSTDAQNEAYADLLVGACNHLNNVFPFLFEKIDDYAELLLPDDLISSFSIIEDIRVGMQAGDCEEVEILGWLYQFYISALNEKLISSKKKYTKNELAPASQLFTPKWIVQYMVDNTLGQIWSEIRPDSKVIDTLEFYIKPTYTDKLSKRESKSIEDIKFFEPCVGSGHILSYAFDVFYKIYEEEGYNPSEIPALIITKNLFGVDIDRRASQIASFVLLMKGRQKQRRFLRTVAKDHIEPNISFYQDFEFDNKFKNATALGSLIEITPKEVANFKIEENSLFAERQREVFKLYKLLGQRYDVVVTNPPYISSKRMEGSLKQYVEVNYPETKSDLFATFILRCLGLCNDNGLTGYMTPFVWMFISSYEKLRGEIIAKHFINNLIQLEYSGFDGATVPICTFTLRKQNLDNAKGSYIRLSDFKGSQNQAPKTLEAIEKPNCDWFFDANQNDFKKIPGSPIGYWLSENMIRPFELDDSISEYGLLREGIHTGKNALVIRFFFEINRNDLLINCSSNEEIDINNKTFVRYNKGGSYRKWYGNNEHVIAWNKVYREKLSKLKGHVRPSKHLYYKKGNEWTLISSSMLGARFYNDGVLNDVASHYIVCENEIDRLISLGLLNSKVSIQWLKVLNPTLNFSSGVIKKIPFRKNLKTLVNKDFIVDCVQISEMEWNSRETSLDFQQNEVIRINGQDLEEAYDSYRQYWQNKFFELHKNEEELNRRFIDIYGLQDELTPEVPLKDITILKDETSIENNQLVFDAKEVMQQFISYAVGCMFGRYSLDKPGLILANQGETLQDYLQKIQNSNNKFQTLDDLTYIPDDDNIIPILDNEWFEDDIVNRFYDFLKATFGKPHFDKNLAFVEDCIGDIRKHFLKTFYTDHVKRYKKRPIYWLFSSPSGAFNALIYMHRYTPDTLNTMLNGYLKEYQEKLKAQDTQLEHVKNVGTDREKVTAEKEQARINKVLIELQEYDRELFKIATERIAIDLDDGVLVNYNKFGNVIKEVKGLNDKKAKIKVRKFDWIDVTEIQ</sequence>
<dbReference type="PRINTS" id="PR00507">
    <property type="entry name" value="N12N6MTFRASE"/>
</dbReference>
<evidence type="ECO:0000256" key="3">
    <source>
        <dbReference type="ARBA" id="ARBA00022679"/>
    </source>
</evidence>
<organism evidence="8 9">
    <name type="scientific">Mesonia ostreae</name>
    <dbReference type="NCBI Taxonomy" id="861110"/>
    <lineage>
        <taxon>Bacteria</taxon>
        <taxon>Pseudomonadati</taxon>
        <taxon>Bacteroidota</taxon>
        <taxon>Flavobacteriia</taxon>
        <taxon>Flavobacteriales</taxon>
        <taxon>Flavobacteriaceae</taxon>
        <taxon>Mesonia</taxon>
    </lineage>
</organism>
<evidence type="ECO:0000313" key="9">
    <source>
        <dbReference type="Proteomes" id="UP001182991"/>
    </source>
</evidence>
<dbReference type="InterPro" id="IPR002052">
    <property type="entry name" value="DNA_methylase_N6_adenine_CS"/>
</dbReference>
<evidence type="ECO:0000313" key="8">
    <source>
        <dbReference type="EMBL" id="MDT0293532.1"/>
    </source>
</evidence>
<evidence type="ECO:0000259" key="7">
    <source>
        <dbReference type="Pfam" id="PF07669"/>
    </source>
</evidence>
<evidence type="ECO:0000256" key="4">
    <source>
        <dbReference type="ARBA" id="ARBA00022691"/>
    </source>
</evidence>
<dbReference type="InterPro" id="IPR029063">
    <property type="entry name" value="SAM-dependent_MTases_sf"/>
</dbReference>
<dbReference type="EMBL" id="JAVRBG010000002">
    <property type="protein sequence ID" value="MDT0293532.1"/>
    <property type="molecule type" value="Genomic_DNA"/>
</dbReference>
<dbReference type="InterPro" id="IPR011639">
    <property type="entry name" value="MethylTrfase_TaqI-like_dom"/>
</dbReference>
<evidence type="ECO:0000256" key="5">
    <source>
        <dbReference type="ARBA" id="ARBA00047942"/>
    </source>
</evidence>
<feature type="coiled-coil region" evidence="6">
    <location>
        <begin position="1044"/>
        <end position="1093"/>
    </location>
</feature>
<dbReference type="PANTHER" id="PTHR33841">
    <property type="entry name" value="DNA METHYLTRANSFERASE YEEA-RELATED"/>
    <property type="match status" value="1"/>
</dbReference>
<dbReference type="Pfam" id="PF07669">
    <property type="entry name" value="Eco57I"/>
    <property type="match status" value="1"/>
</dbReference>
<feature type="domain" description="Type II methyltransferase M.TaqI-like" evidence="7">
    <location>
        <begin position="326"/>
        <end position="514"/>
    </location>
</feature>